<keyword evidence="2" id="KW-1185">Reference proteome</keyword>
<protein>
    <submittedName>
        <fullName evidence="1">Dehydrogenase</fullName>
    </submittedName>
</protein>
<reference evidence="2" key="1">
    <citation type="journal article" date="2019" name="Int. J. Syst. Evol. Microbiol.">
        <title>The Global Catalogue of Microorganisms (GCM) 10K type strain sequencing project: providing services to taxonomists for standard genome sequencing and annotation.</title>
        <authorList>
            <consortium name="The Broad Institute Genomics Platform"/>
            <consortium name="The Broad Institute Genome Sequencing Center for Infectious Disease"/>
            <person name="Wu L."/>
            <person name="Ma J."/>
        </authorList>
    </citation>
    <scope>NUCLEOTIDE SEQUENCE [LARGE SCALE GENOMIC DNA]</scope>
    <source>
        <strain evidence="2">CGMCC 1.12470</strain>
    </source>
</reference>
<dbReference type="Proteomes" id="UP001597261">
    <property type="component" value="Unassembled WGS sequence"/>
</dbReference>
<sequence length="121" mass="12787">MSAFPDGPVGTWTGSVFYDGLVDDYTAIFVEDGSLSLDTKKSIGTGSWSTTGPDAFHMTVKEVFKGEQISPTGKSVAYIQIEFDARLSESGYSGTGKATVYGTDGSVVYSTAAETSARRSK</sequence>
<comment type="caution">
    <text evidence="1">The sequence shown here is derived from an EMBL/GenBank/DDBJ whole genome shotgun (WGS) entry which is preliminary data.</text>
</comment>
<proteinExistence type="predicted"/>
<accession>A0ABW4IRW8</accession>
<evidence type="ECO:0000313" key="1">
    <source>
        <dbReference type="EMBL" id="MFD1659482.1"/>
    </source>
</evidence>
<dbReference type="RefSeq" id="WP_381082668.1">
    <property type="nucleotide sequence ID" value="NZ_JBHUDX010000041.1"/>
</dbReference>
<evidence type="ECO:0000313" key="2">
    <source>
        <dbReference type="Proteomes" id="UP001597261"/>
    </source>
</evidence>
<dbReference type="EMBL" id="JBHUDX010000041">
    <property type="protein sequence ID" value="MFD1659482.1"/>
    <property type="molecule type" value="Genomic_DNA"/>
</dbReference>
<gene>
    <name evidence="1" type="ORF">ACFSL4_15040</name>
</gene>
<organism evidence="1 2">
    <name type="scientific">Streptomyces caeni</name>
    <dbReference type="NCBI Taxonomy" id="2307231"/>
    <lineage>
        <taxon>Bacteria</taxon>
        <taxon>Bacillati</taxon>
        <taxon>Actinomycetota</taxon>
        <taxon>Actinomycetes</taxon>
        <taxon>Kitasatosporales</taxon>
        <taxon>Streptomycetaceae</taxon>
        <taxon>Streptomyces</taxon>
    </lineage>
</organism>
<name>A0ABW4IRW8_9ACTN</name>